<dbReference type="Proteomes" id="UP001140510">
    <property type="component" value="Unassembled WGS sequence"/>
</dbReference>
<sequence>MASATRRLLLQSRRGPSPLTSRSTSKCASQWHRPFSTTPTRSARDPYEEREVERVPQAAWENTPDKAAAQLKKLAADLKELDEEAVREAARRPQNGREVAMEYELDDDADLEIAGDDRRATANGFWAEGQESMGPDEDYYGDDITSHGHGELQSHRYLREYARLIAWELPLLSQLARPFEPPTSTTPFRFRYTSYLGESHPASNKVVVEFSPSDLGLTPLQRAKLIKLSGPRYNPSSDLLKLSCESYFTQTQNKRFLGETIQSLIAEAKDSKDTFEDVPFDFRHHVPKVRHEFPKEWILTPERKKYLAEKRARVAQLEDQKRGNGELVDGQVIIDTSLPFVTEAEPVLLETPRRK</sequence>
<feature type="compositionally biased region" description="Basic and acidic residues" evidence="1">
    <location>
        <begin position="42"/>
        <end position="54"/>
    </location>
</feature>
<accession>A0A9W8ZAI1</accession>
<protein>
    <submittedName>
        <fullName evidence="3">37S ribosomal protein S24, mitochondrial</fullName>
    </submittedName>
</protein>
<keyword evidence="3" id="KW-0687">Ribonucleoprotein</keyword>
<evidence type="ECO:0000313" key="4">
    <source>
        <dbReference type="Proteomes" id="UP001140510"/>
    </source>
</evidence>
<comment type="caution">
    <text evidence="3">The sequence shown here is derived from an EMBL/GenBank/DDBJ whole genome shotgun (WGS) entry which is preliminary data.</text>
</comment>
<proteinExistence type="predicted"/>
<evidence type="ECO:0000259" key="2">
    <source>
        <dbReference type="Pfam" id="PF10213"/>
    </source>
</evidence>
<feature type="compositionally biased region" description="Polar residues" evidence="1">
    <location>
        <begin position="18"/>
        <end position="28"/>
    </location>
</feature>
<name>A0A9W8ZAI1_9PLEO</name>
<evidence type="ECO:0000256" key="1">
    <source>
        <dbReference type="SAM" id="MobiDB-lite"/>
    </source>
</evidence>
<evidence type="ECO:0000313" key="3">
    <source>
        <dbReference type="EMBL" id="KAJ4403698.1"/>
    </source>
</evidence>
<organism evidence="3 4">
    <name type="scientific">Didymella pomorum</name>
    <dbReference type="NCBI Taxonomy" id="749634"/>
    <lineage>
        <taxon>Eukaryota</taxon>
        <taxon>Fungi</taxon>
        <taxon>Dikarya</taxon>
        <taxon>Ascomycota</taxon>
        <taxon>Pezizomycotina</taxon>
        <taxon>Dothideomycetes</taxon>
        <taxon>Pleosporomycetidae</taxon>
        <taxon>Pleosporales</taxon>
        <taxon>Pleosporineae</taxon>
        <taxon>Didymellaceae</taxon>
        <taxon>Didymella</taxon>
    </lineage>
</organism>
<reference evidence="3" key="1">
    <citation type="submission" date="2022-10" db="EMBL/GenBank/DDBJ databases">
        <title>Tapping the CABI collections for fungal endophytes: first genome assemblies for Collariella, Neodidymelliopsis, Ascochyta clinopodiicola, Didymella pomorum, Didymosphaeria variabile, Neocosmospora piperis and Neocucurbitaria cava.</title>
        <authorList>
            <person name="Hill R."/>
        </authorList>
    </citation>
    <scope>NUCLEOTIDE SEQUENCE</scope>
    <source>
        <strain evidence="3">IMI 355091</strain>
    </source>
</reference>
<feature type="domain" description="Small ribosomal subunit protein mS35 mitochondrial conserved" evidence="2">
    <location>
        <begin position="178"/>
        <end position="297"/>
    </location>
</feature>
<dbReference type="EMBL" id="JAPEVA010000049">
    <property type="protein sequence ID" value="KAJ4403698.1"/>
    <property type="molecule type" value="Genomic_DNA"/>
</dbReference>
<dbReference type="GO" id="GO:0003735">
    <property type="term" value="F:structural constituent of ribosome"/>
    <property type="evidence" value="ECO:0007669"/>
    <property type="project" value="InterPro"/>
</dbReference>
<dbReference type="GO" id="GO:0005763">
    <property type="term" value="C:mitochondrial small ribosomal subunit"/>
    <property type="evidence" value="ECO:0007669"/>
    <property type="project" value="TreeGrafter"/>
</dbReference>
<gene>
    <name evidence="3" type="primary">RSM24</name>
    <name evidence="3" type="ORF">N0V91_006398</name>
</gene>
<keyword evidence="4" id="KW-1185">Reference proteome</keyword>
<dbReference type="Pfam" id="PF10213">
    <property type="entry name" value="MRP-S28"/>
    <property type="match status" value="1"/>
</dbReference>
<dbReference type="AlphaFoldDB" id="A0A9W8ZAI1"/>
<dbReference type="OrthoDB" id="283424at2759"/>
<dbReference type="InterPro" id="IPR019349">
    <property type="entry name" value="Ribosomal_mS35_mit"/>
</dbReference>
<dbReference type="InterPro" id="IPR039848">
    <property type="entry name" value="Ribosomal_mS35_mt"/>
</dbReference>
<dbReference type="PANTHER" id="PTHR13490:SF0">
    <property type="entry name" value="SMALL RIBOSOMAL SUBUNIT PROTEIN MS35"/>
    <property type="match status" value="1"/>
</dbReference>
<feature type="region of interest" description="Disordered" evidence="1">
    <location>
        <begin position="1"/>
        <end position="63"/>
    </location>
</feature>
<keyword evidence="3" id="KW-0689">Ribosomal protein</keyword>
<dbReference type="PANTHER" id="PTHR13490">
    <property type="entry name" value="MITOCHONDRIAL 28S RIBOSOMAL PROTEIN S28"/>
    <property type="match status" value="1"/>
</dbReference>
<dbReference type="GO" id="GO:0032543">
    <property type="term" value="P:mitochondrial translation"/>
    <property type="evidence" value="ECO:0007669"/>
    <property type="project" value="InterPro"/>
</dbReference>